<evidence type="ECO:0000313" key="3">
    <source>
        <dbReference type="Proteomes" id="UP001152798"/>
    </source>
</evidence>
<feature type="region of interest" description="Disordered" evidence="1">
    <location>
        <begin position="237"/>
        <end position="256"/>
    </location>
</feature>
<keyword evidence="3" id="KW-1185">Reference proteome</keyword>
<accession>A0A9P0H4Q2</accession>
<dbReference type="EMBL" id="OV725079">
    <property type="protein sequence ID" value="CAH1395280.1"/>
    <property type="molecule type" value="Genomic_DNA"/>
</dbReference>
<protein>
    <submittedName>
        <fullName evidence="2">Uncharacterized protein</fullName>
    </submittedName>
</protein>
<proteinExistence type="predicted"/>
<gene>
    <name evidence="2" type="ORF">NEZAVI_LOCUS5585</name>
</gene>
<evidence type="ECO:0000313" key="2">
    <source>
        <dbReference type="EMBL" id="CAH1395280.1"/>
    </source>
</evidence>
<dbReference type="OrthoDB" id="6631137at2759"/>
<dbReference type="AlphaFoldDB" id="A0A9P0H4Q2"/>
<evidence type="ECO:0000256" key="1">
    <source>
        <dbReference type="SAM" id="MobiDB-lite"/>
    </source>
</evidence>
<reference evidence="2" key="1">
    <citation type="submission" date="2022-01" db="EMBL/GenBank/DDBJ databases">
        <authorList>
            <person name="King R."/>
        </authorList>
    </citation>
    <scope>NUCLEOTIDE SEQUENCE</scope>
</reference>
<feature type="compositionally biased region" description="Basic and acidic residues" evidence="1">
    <location>
        <begin position="245"/>
        <end position="255"/>
    </location>
</feature>
<name>A0A9P0H4Q2_NEZVI</name>
<dbReference type="Proteomes" id="UP001152798">
    <property type="component" value="Chromosome 3"/>
</dbReference>
<sequence>MGTVEYRKPEWVTHMEDMQAKLRGNSTISIDSLDEHDSCRGGLTSSSNWESVADLSESVFASAEGSFYLLPAIEEQSEEASSESSRSVGRSRSLHNVSAGLEHLDVRRRTFPRSKVEAKYKDLGYPLEPRELDPEAFDQLHTADSSEELQEFLLLESQCMSQETGLAAAFLSSEQQAVPTFIREITDEYVNEEETVTFISQYAGNPQPGGPSLQERSAEETEEKVVTEVIEEKKERKKKKKKPVVTHEDKPRDSVDVSEIQPLESVTTFSETLEMATAKKRVDVQESVEVTAVASCKKVPDDKEFPTDVPDVAGIVAPIQESVTVSETTSAETTGEFFSETRQEEFANIQTRTTLKKAKVQKTTTQVRETEEKIEMAITEDMLPWQAPLQELAQVDVLLRKGVTVQEVVTLYEAWQFPALRTAPAQSALVSLVERQGHSSLITEMVTHESVDQTLAGVFKAFLTMAERKAASVSEIIPLFKPADFQIAPWETTATMPVCY</sequence>
<organism evidence="2 3">
    <name type="scientific">Nezara viridula</name>
    <name type="common">Southern green stink bug</name>
    <name type="synonym">Cimex viridulus</name>
    <dbReference type="NCBI Taxonomy" id="85310"/>
    <lineage>
        <taxon>Eukaryota</taxon>
        <taxon>Metazoa</taxon>
        <taxon>Ecdysozoa</taxon>
        <taxon>Arthropoda</taxon>
        <taxon>Hexapoda</taxon>
        <taxon>Insecta</taxon>
        <taxon>Pterygota</taxon>
        <taxon>Neoptera</taxon>
        <taxon>Paraneoptera</taxon>
        <taxon>Hemiptera</taxon>
        <taxon>Heteroptera</taxon>
        <taxon>Panheteroptera</taxon>
        <taxon>Pentatomomorpha</taxon>
        <taxon>Pentatomoidea</taxon>
        <taxon>Pentatomidae</taxon>
        <taxon>Pentatominae</taxon>
        <taxon>Nezara</taxon>
    </lineage>
</organism>
<feature type="region of interest" description="Disordered" evidence="1">
    <location>
        <begin position="202"/>
        <end position="224"/>
    </location>
</feature>